<name>A0AAN7DVX8_QUERU</name>
<proteinExistence type="predicted"/>
<comment type="caution">
    <text evidence="1">The sequence shown here is derived from an EMBL/GenBank/DDBJ whole genome shotgun (WGS) entry which is preliminary data.</text>
</comment>
<dbReference type="EMBL" id="JAXUIC010000035">
    <property type="protein sequence ID" value="KAK4552056.1"/>
    <property type="molecule type" value="Genomic_DNA"/>
</dbReference>
<organism evidence="1 2">
    <name type="scientific">Quercus rubra</name>
    <name type="common">Northern red oak</name>
    <name type="synonym">Quercus borealis</name>
    <dbReference type="NCBI Taxonomy" id="3512"/>
    <lineage>
        <taxon>Eukaryota</taxon>
        <taxon>Viridiplantae</taxon>
        <taxon>Streptophyta</taxon>
        <taxon>Embryophyta</taxon>
        <taxon>Tracheophyta</taxon>
        <taxon>Spermatophyta</taxon>
        <taxon>Magnoliopsida</taxon>
        <taxon>eudicotyledons</taxon>
        <taxon>Gunneridae</taxon>
        <taxon>Pentapetalae</taxon>
        <taxon>rosids</taxon>
        <taxon>fabids</taxon>
        <taxon>Fagales</taxon>
        <taxon>Fagaceae</taxon>
        <taxon>Quercus</taxon>
    </lineage>
</organism>
<reference evidence="1 2" key="1">
    <citation type="journal article" date="2023" name="G3 (Bethesda)">
        <title>A haplotype-resolved chromosome-scale genome for Quercus rubra L. provides insights into the genetics of adaptive traits for red oak species.</title>
        <authorList>
            <person name="Kapoor B."/>
            <person name="Jenkins J."/>
            <person name="Schmutz J."/>
            <person name="Zhebentyayeva T."/>
            <person name="Kuelheim C."/>
            <person name="Coggeshall M."/>
            <person name="Heim C."/>
            <person name="Lasky J.R."/>
            <person name="Leites L."/>
            <person name="Islam-Faridi N."/>
            <person name="Romero-Severson J."/>
            <person name="DeLeo V.L."/>
            <person name="Lucas S.M."/>
            <person name="Lazic D."/>
            <person name="Gailing O."/>
            <person name="Carlson J."/>
            <person name="Staton M."/>
        </authorList>
    </citation>
    <scope>NUCLEOTIDE SEQUENCE [LARGE SCALE GENOMIC DNA]</scope>
    <source>
        <strain evidence="1">Pseudo-F2</strain>
    </source>
</reference>
<evidence type="ECO:0000313" key="2">
    <source>
        <dbReference type="Proteomes" id="UP001324115"/>
    </source>
</evidence>
<protein>
    <recommendedName>
        <fullName evidence="3">Retrovirus-related pol polyprotein from transposon tnt 1-94</fullName>
    </recommendedName>
</protein>
<dbReference type="AlphaFoldDB" id="A0AAN7DVX8"/>
<gene>
    <name evidence="1" type="ORF">RGQ29_032210</name>
</gene>
<accession>A0AAN7DVX8</accession>
<keyword evidence="2" id="KW-1185">Reference proteome</keyword>
<dbReference type="Proteomes" id="UP001324115">
    <property type="component" value="Unassembled WGS sequence"/>
</dbReference>
<evidence type="ECO:0000313" key="1">
    <source>
        <dbReference type="EMBL" id="KAK4552056.1"/>
    </source>
</evidence>
<dbReference type="CDD" id="cd09272">
    <property type="entry name" value="RNase_HI_RT_Ty1"/>
    <property type="match status" value="1"/>
</dbReference>
<evidence type="ECO:0008006" key="3">
    <source>
        <dbReference type="Google" id="ProtNLM"/>
    </source>
</evidence>
<sequence length="112" mass="12873">MEVEYAACSVAVQEAVWLRRFFQNLEVVKDASNPVTVHCDSMTALAYAKDSKYHGRTKHIDIRYHYIRDMVAHNEVVLKHISTSLIIVDPLTNPIGRDVFQAYVRSLGLRRI</sequence>